<evidence type="ECO:0000313" key="3">
    <source>
        <dbReference type="Proteomes" id="UP001630127"/>
    </source>
</evidence>
<keyword evidence="3" id="KW-1185">Reference proteome</keyword>
<accession>A0ABD2YHQ2</accession>
<dbReference type="PANTHER" id="PTHR34145:SF28">
    <property type="entry name" value="F-BOX DOMAIN-CONTAINING PROTEIN"/>
    <property type="match status" value="1"/>
</dbReference>
<dbReference type="InterPro" id="IPR032675">
    <property type="entry name" value="LRR_dom_sf"/>
</dbReference>
<evidence type="ECO:0000313" key="2">
    <source>
        <dbReference type="EMBL" id="KAL3506446.1"/>
    </source>
</evidence>
<dbReference type="Proteomes" id="UP001630127">
    <property type="component" value="Unassembled WGS sequence"/>
</dbReference>
<protein>
    <recommendedName>
        <fullName evidence="1">At1g61320/AtMIF1 LRR domain-containing protein</fullName>
    </recommendedName>
</protein>
<dbReference type="Pfam" id="PF23622">
    <property type="entry name" value="LRR_At1g61320_AtMIF1"/>
    <property type="match status" value="1"/>
</dbReference>
<sequence length="321" mass="38175">MNYIDTTLLRCHKQKNGINTLNLELNNFRFFPPCDFERWLQIAIRNGLKRLRICMNHEFVLPQAVFDGTSLVNLWIGTCQLRPQLIQIIRCRGLRELTLFRVRLDDVMLQRIMSSCPLIEYLDISYCLGLVNIKATKLEKLERLNVFAPAVEHFCYAREVIHEGIQLRHPRLEMHTSRNLKNLWLFGISITDEFFLNFGKKFPSLQELRIQKCKDLCRIKILSYTINQLLFEMLLFGRRHKHCSLEQTKWQEDLKDVKLKIFRKGDRAAHQEEPQLLGWEKFLKESTTDQGYKWLFVLDLEWKHSTWLDSKIFKISDVGTS</sequence>
<reference evidence="2 3" key="1">
    <citation type="submission" date="2024-11" db="EMBL/GenBank/DDBJ databases">
        <title>A near-complete genome assembly of Cinchona calisaya.</title>
        <authorList>
            <person name="Lian D.C."/>
            <person name="Zhao X.W."/>
            <person name="Wei L."/>
        </authorList>
    </citation>
    <scope>NUCLEOTIDE SEQUENCE [LARGE SCALE GENOMIC DNA]</scope>
    <source>
        <tissue evidence="2">Nenye</tissue>
    </source>
</reference>
<dbReference type="EMBL" id="JBJUIK010000013">
    <property type="protein sequence ID" value="KAL3506446.1"/>
    <property type="molecule type" value="Genomic_DNA"/>
</dbReference>
<dbReference type="PANTHER" id="PTHR34145">
    <property type="entry name" value="OS02G0105600 PROTEIN"/>
    <property type="match status" value="1"/>
</dbReference>
<feature type="domain" description="At1g61320/AtMIF1 LRR" evidence="1">
    <location>
        <begin position="14"/>
        <end position="148"/>
    </location>
</feature>
<organism evidence="2 3">
    <name type="scientific">Cinchona calisaya</name>
    <dbReference type="NCBI Taxonomy" id="153742"/>
    <lineage>
        <taxon>Eukaryota</taxon>
        <taxon>Viridiplantae</taxon>
        <taxon>Streptophyta</taxon>
        <taxon>Embryophyta</taxon>
        <taxon>Tracheophyta</taxon>
        <taxon>Spermatophyta</taxon>
        <taxon>Magnoliopsida</taxon>
        <taxon>eudicotyledons</taxon>
        <taxon>Gunneridae</taxon>
        <taxon>Pentapetalae</taxon>
        <taxon>asterids</taxon>
        <taxon>lamiids</taxon>
        <taxon>Gentianales</taxon>
        <taxon>Rubiaceae</taxon>
        <taxon>Cinchonoideae</taxon>
        <taxon>Cinchoneae</taxon>
        <taxon>Cinchona</taxon>
    </lineage>
</organism>
<comment type="caution">
    <text evidence="2">The sequence shown here is derived from an EMBL/GenBank/DDBJ whole genome shotgun (WGS) entry which is preliminary data.</text>
</comment>
<dbReference type="SUPFAM" id="SSF52047">
    <property type="entry name" value="RNI-like"/>
    <property type="match status" value="1"/>
</dbReference>
<gene>
    <name evidence="2" type="ORF">ACH5RR_031828</name>
</gene>
<dbReference type="AlphaFoldDB" id="A0ABD2YHQ2"/>
<dbReference type="InterPro" id="IPR055357">
    <property type="entry name" value="LRR_At1g61320_AtMIF1"/>
</dbReference>
<proteinExistence type="predicted"/>
<dbReference type="Gene3D" id="3.80.10.10">
    <property type="entry name" value="Ribonuclease Inhibitor"/>
    <property type="match status" value="1"/>
</dbReference>
<dbReference type="InterPro" id="IPR053772">
    <property type="entry name" value="At1g61320/At1g61330-like"/>
</dbReference>
<evidence type="ECO:0000259" key="1">
    <source>
        <dbReference type="Pfam" id="PF23622"/>
    </source>
</evidence>
<name>A0ABD2YHQ2_9GENT</name>